<evidence type="ECO:0000313" key="1">
    <source>
        <dbReference type="EMBL" id="KAF2316948.1"/>
    </source>
</evidence>
<protein>
    <submittedName>
        <fullName evidence="1">Uncharacterized protein</fullName>
    </submittedName>
</protein>
<dbReference type="EMBL" id="JAAGAX010000004">
    <property type="protein sequence ID" value="KAF2316948.1"/>
    <property type="molecule type" value="Genomic_DNA"/>
</dbReference>
<organism evidence="1 2">
    <name type="scientific">Hevea brasiliensis</name>
    <name type="common">Para rubber tree</name>
    <name type="synonym">Siphonia brasiliensis</name>
    <dbReference type="NCBI Taxonomy" id="3981"/>
    <lineage>
        <taxon>Eukaryota</taxon>
        <taxon>Viridiplantae</taxon>
        <taxon>Streptophyta</taxon>
        <taxon>Embryophyta</taxon>
        <taxon>Tracheophyta</taxon>
        <taxon>Spermatophyta</taxon>
        <taxon>Magnoliopsida</taxon>
        <taxon>eudicotyledons</taxon>
        <taxon>Gunneridae</taxon>
        <taxon>Pentapetalae</taxon>
        <taxon>rosids</taxon>
        <taxon>fabids</taxon>
        <taxon>Malpighiales</taxon>
        <taxon>Euphorbiaceae</taxon>
        <taxon>Crotonoideae</taxon>
        <taxon>Micrandreae</taxon>
        <taxon>Hevea</taxon>
    </lineage>
</organism>
<dbReference type="AlphaFoldDB" id="A0A6A6MWY9"/>
<evidence type="ECO:0000313" key="2">
    <source>
        <dbReference type="Proteomes" id="UP000467840"/>
    </source>
</evidence>
<dbReference type="SUPFAM" id="SSF52058">
    <property type="entry name" value="L domain-like"/>
    <property type="match status" value="1"/>
</dbReference>
<dbReference type="Gene3D" id="3.80.10.10">
    <property type="entry name" value="Ribonuclease Inhibitor"/>
    <property type="match status" value="1"/>
</dbReference>
<sequence>MGNVFQIQFGDALIDRCWDCIAGQVLYLCQFEDYLQDLETARDKLQELMNDVMRMVISEETPQTVKLDREGGWLSWVDATIIEVNALLNRATQERQKLFIASCCSKNYKSSYMFGKSVCRSFKHVVALMSEGEFKEMVIRAPAVQLQADLEALWTAKQELWALKEDVKRKITLEEGQQKKALQQVQLIAKKLEDVIAVKGKGDFKEVVEWALPEPVTVAKECKGLPIAFINIGRAMSSRITMDLWKNGSMLLRTFIEQLPVELKMLVNLKYLNLEHNFKLNMIPRGVISGLSSLQVLRMYGKELTSTIRSVSVLQSFISIHTLLNCTRGLRFELFPGAQSLNIWWLANMKNLVIIDVIGKGNSEELGFDVVMEDIATHHAAGSLGNSMISRETWFNNLRTLILESNLRLRDLTRLILAPNLSHLNMYKNNHMEEIISVEKLDDVQVWDENFNHF</sequence>
<reference evidence="1 2" key="1">
    <citation type="journal article" date="2020" name="Mol. Plant">
        <title>The Chromosome-Based Rubber Tree Genome Provides New Insights into Spurge Genome Evolution and Rubber Biosynthesis.</title>
        <authorList>
            <person name="Liu J."/>
            <person name="Shi C."/>
            <person name="Shi C.C."/>
            <person name="Li W."/>
            <person name="Zhang Q.J."/>
            <person name="Zhang Y."/>
            <person name="Li K."/>
            <person name="Lu H.F."/>
            <person name="Shi C."/>
            <person name="Zhu S.T."/>
            <person name="Xiao Z.Y."/>
            <person name="Nan H."/>
            <person name="Yue Y."/>
            <person name="Zhu X.G."/>
            <person name="Wu Y."/>
            <person name="Hong X.N."/>
            <person name="Fan G.Y."/>
            <person name="Tong Y."/>
            <person name="Zhang D."/>
            <person name="Mao C.L."/>
            <person name="Liu Y.L."/>
            <person name="Hao S.J."/>
            <person name="Liu W.Q."/>
            <person name="Lv M.Q."/>
            <person name="Zhang H.B."/>
            <person name="Liu Y."/>
            <person name="Hu-Tang G.R."/>
            <person name="Wang J.P."/>
            <person name="Wang J.H."/>
            <person name="Sun Y.H."/>
            <person name="Ni S.B."/>
            <person name="Chen W.B."/>
            <person name="Zhang X.C."/>
            <person name="Jiao Y.N."/>
            <person name="Eichler E.E."/>
            <person name="Li G.H."/>
            <person name="Liu X."/>
            <person name="Gao L.Z."/>
        </authorList>
    </citation>
    <scope>NUCLEOTIDE SEQUENCE [LARGE SCALE GENOMIC DNA]</scope>
    <source>
        <strain evidence="2">cv. GT1</strain>
        <tissue evidence="1">Leaf</tissue>
    </source>
</reference>
<dbReference type="Proteomes" id="UP000467840">
    <property type="component" value="Chromosome 6"/>
</dbReference>
<comment type="caution">
    <text evidence="1">The sequence shown here is derived from an EMBL/GenBank/DDBJ whole genome shotgun (WGS) entry which is preliminary data.</text>
</comment>
<keyword evidence="2" id="KW-1185">Reference proteome</keyword>
<accession>A0A6A6MWY9</accession>
<proteinExistence type="predicted"/>
<name>A0A6A6MWY9_HEVBR</name>
<gene>
    <name evidence="1" type="ORF">GH714_007545</name>
</gene>
<dbReference type="InterPro" id="IPR032675">
    <property type="entry name" value="LRR_dom_sf"/>
</dbReference>